<dbReference type="GO" id="GO:0015833">
    <property type="term" value="P:peptide transport"/>
    <property type="evidence" value="ECO:0007669"/>
    <property type="project" value="InterPro"/>
</dbReference>
<evidence type="ECO:0000256" key="2">
    <source>
        <dbReference type="ARBA" id="ARBA00022475"/>
    </source>
</evidence>
<comment type="subcellular location">
    <subcellularLocation>
        <location evidence="1">Cell membrane</location>
        <topology evidence="1">Multi-pass membrane protein</topology>
    </subcellularLocation>
</comment>
<dbReference type="AlphaFoldDB" id="A0A2N5CDF1"/>
<keyword evidence="3" id="KW-0997">Cell inner membrane</keyword>
<dbReference type="Pfam" id="PF00005">
    <property type="entry name" value="ABC_tran"/>
    <property type="match status" value="1"/>
</dbReference>
<dbReference type="RefSeq" id="WP_101681586.1">
    <property type="nucleotide sequence ID" value="NZ_PJRP01000004.1"/>
</dbReference>
<dbReference type="Proteomes" id="UP000234341">
    <property type="component" value="Unassembled WGS sequence"/>
</dbReference>
<keyword evidence="6" id="KW-0067">ATP-binding</keyword>
<dbReference type="InterPro" id="IPR036640">
    <property type="entry name" value="ABC1_TM_sf"/>
</dbReference>
<dbReference type="InterPro" id="IPR003593">
    <property type="entry name" value="AAA+_ATPase"/>
</dbReference>
<keyword evidence="7 9" id="KW-1133">Transmembrane helix</keyword>
<feature type="transmembrane region" description="Helical" evidence="9">
    <location>
        <begin position="162"/>
        <end position="180"/>
    </location>
</feature>
<accession>A0A2N5CDF1</accession>
<dbReference type="InterPro" id="IPR011527">
    <property type="entry name" value="ABC1_TM_dom"/>
</dbReference>
<dbReference type="GO" id="GO:0016887">
    <property type="term" value="F:ATP hydrolysis activity"/>
    <property type="evidence" value="ECO:0007669"/>
    <property type="project" value="InterPro"/>
</dbReference>
<feature type="transmembrane region" description="Helical" evidence="9">
    <location>
        <begin position="245"/>
        <end position="269"/>
    </location>
</feature>
<dbReference type="GO" id="GO:0005524">
    <property type="term" value="F:ATP binding"/>
    <property type="evidence" value="ECO:0007669"/>
    <property type="project" value="UniProtKB-KW"/>
</dbReference>
<feature type="transmembrane region" description="Helical" evidence="9">
    <location>
        <begin position="58"/>
        <end position="77"/>
    </location>
</feature>
<dbReference type="Gene3D" id="3.40.50.300">
    <property type="entry name" value="P-loop containing nucleotide triphosphate hydrolases"/>
    <property type="match status" value="1"/>
</dbReference>
<dbReference type="Pfam" id="PF00664">
    <property type="entry name" value="ABC_membrane"/>
    <property type="match status" value="1"/>
</dbReference>
<evidence type="ECO:0000256" key="9">
    <source>
        <dbReference type="SAM" id="Phobius"/>
    </source>
</evidence>
<evidence type="ECO:0000256" key="3">
    <source>
        <dbReference type="ARBA" id="ARBA00022519"/>
    </source>
</evidence>
<sequence>MASHRTPDSSGKPVSEAASLFRPFLPWMALSAVTGVGAGLATVALLSTINQVLNRPGGMAGGLLLIFVGLCAIALVGRATSDISTNYVGQKLVATVRKRLARKILSAPIDALERYRTHRLMPVLTQDVDMISDVAFSLSATVIALSVALGCLGYLAWLSLPLFCLLVVMLLVGGAIQTMAQARGVAGFWKSRDYEEQLHKAYRGISEGAKELRMHRGRRLRILTDQIESTVDAIRDTNRSAINTYVLATAFGSALYFLLIAAILGWAALHHVEPEILSGFVLVLLYLKGPVDQIVSALPSVGRARVAFGRIADLSRRFANPEPHLSLEQPPTDARLAQSIELRDVTYRFETAEGATPFTLGPVNLTLRPAELVFVVGDNGSGKTTLIKLLLGLYAPHGGELLRDGVPLSAATRDDYRQLFTTVFSDFYLFEDLAGQGTGHERLPEAARPYLERLEIAHKVDIKDGAFSTLDLSTGQRKRLALVHAYLEGRPVLVFDEWAADQDPAFRHLFYTELLPELRDRGHLLVVISHDDRYFHLADRVVTLQAGKITNIATQEHNHHNLERAVAEI</sequence>
<dbReference type="InterPro" id="IPR027417">
    <property type="entry name" value="P-loop_NTPase"/>
</dbReference>
<evidence type="ECO:0000313" key="12">
    <source>
        <dbReference type="EMBL" id="PLQ00215.1"/>
    </source>
</evidence>
<keyword evidence="5" id="KW-0547">Nucleotide-binding</keyword>
<gene>
    <name evidence="12" type="ORF">CYJ10_11160</name>
</gene>
<dbReference type="GO" id="GO:0034040">
    <property type="term" value="F:ATPase-coupled lipid transmembrane transporter activity"/>
    <property type="evidence" value="ECO:0007669"/>
    <property type="project" value="TreeGrafter"/>
</dbReference>
<dbReference type="PROSITE" id="PS50893">
    <property type="entry name" value="ABC_TRANSPORTER_2"/>
    <property type="match status" value="1"/>
</dbReference>
<reference evidence="12 13" key="1">
    <citation type="submission" date="2017-12" db="EMBL/GenBank/DDBJ databases">
        <title>Genome sequence of the active heterotrophic nitrifier-denitrifier, Cupriavidus pauculus UM1.</title>
        <authorList>
            <person name="Putonti C."/>
            <person name="Castignetti D."/>
        </authorList>
    </citation>
    <scope>NUCLEOTIDE SEQUENCE [LARGE SCALE GENOMIC DNA]</scope>
    <source>
        <strain evidence="12 13">UM1</strain>
    </source>
</reference>
<comment type="caution">
    <text evidence="12">The sequence shown here is derived from an EMBL/GenBank/DDBJ whole genome shotgun (WGS) entry which is preliminary data.</text>
</comment>
<evidence type="ECO:0000259" key="11">
    <source>
        <dbReference type="PROSITE" id="PS50929"/>
    </source>
</evidence>
<protein>
    <submittedName>
        <fullName evidence="12">Cyclic peptide transporter</fullName>
    </submittedName>
</protein>
<dbReference type="GO" id="GO:1904680">
    <property type="term" value="F:peptide transmembrane transporter activity"/>
    <property type="evidence" value="ECO:0007669"/>
    <property type="project" value="InterPro"/>
</dbReference>
<dbReference type="SUPFAM" id="SSF90123">
    <property type="entry name" value="ABC transporter transmembrane region"/>
    <property type="match status" value="1"/>
</dbReference>
<dbReference type="InterPro" id="IPR039421">
    <property type="entry name" value="Type_1_exporter"/>
</dbReference>
<proteinExistence type="predicted"/>
<dbReference type="EMBL" id="PJRP01000004">
    <property type="protein sequence ID" value="PLQ00215.1"/>
    <property type="molecule type" value="Genomic_DNA"/>
</dbReference>
<dbReference type="SUPFAM" id="SSF52540">
    <property type="entry name" value="P-loop containing nucleoside triphosphate hydrolases"/>
    <property type="match status" value="1"/>
</dbReference>
<dbReference type="InterPro" id="IPR005898">
    <property type="entry name" value="Cyc_pep_transpt_SyrD/YojI"/>
</dbReference>
<evidence type="ECO:0000256" key="8">
    <source>
        <dbReference type="ARBA" id="ARBA00023136"/>
    </source>
</evidence>
<dbReference type="Gene3D" id="1.20.1560.10">
    <property type="entry name" value="ABC transporter type 1, transmembrane domain"/>
    <property type="match status" value="1"/>
</dbReference>
<dbReference type="PROSITE" id="PS50929">
    <property type="entry name" value="ABC_TM1F"/>
    <property type="match status" value="1"/>
</dbReference>
<evidence type="ECO:0000256" key="7">
    <source>
        <dbReference type="ARBA" id="ARBA00022989"/>
    </source>
</evidence>
<feature type="domain" description="ABC transporter" evidence="10">
    <location>
        <begin position="340"/>
        <end position="569"/>
    </location>
</feature>
<dbReference type="PANTHER" id="PTHR24221">
    <property type="entry name" value="ATP-BINDING CASSETTE SUB-FAMILY B"/>
    <property type="match status" value="1"/>
</dbReference>
<feature type="transmembrane region" description="Helical" evidence="9">
    <location>
        <begin position="24"/>
        <end position="46"/>
    </location>
</feature>
<dbReference type="CDD" id="cd03228">
    <property type="entry name" value="ABCC_MRP_Like"/>
    <property type="match status" value="1"/>
</dbReference>
<keyword evidence="4 9" id="KW-0812">Transmembrane</keyword>
<evidence type="ECO:0000256" key="5">
    <source>
        <dbReference type="ARBA" id="ARBA00022741"/>
    </source>
</evidence>
<keyword evidence="2" id="KW-1003">Cell membrane</keyword>
<name>A0A2N5CDF1_9BURK</name>
<feature type="domain" description="ABC transmembrane type-1" evidence="11">
    <location>
        <begin position="28"/>
        <end position="303"/>
    </location>
</feature>
<dbReference type="PANTHER" id="PTHR24221:SF654">
    <property type="entry name" value="ATP-BINDING CASSETTE SUB-FAMILY B MEMBER 6"/>
    <property type="match status" value="1"/>
</dbReference>
<evidence type="ECO:0000259" key="10">
    <source>
        <dbReference type="PROSITE" id="PS50893"/>
    </source>
</evidence>
<evidence type="ECO:0000313" key="13">
    <source>
        <dbReference type="Proteomes" id="UP000234341"/>
    </source>
</evidence>
<keyword evidence="8 9" id="KW-0472">Membrane</keyword>
<evidence type="ECO:0000256" key="1">
    <source>
        <dbReference type="ARBA" id="ARBA00004651"/>
    </source>
</evidence>
<dbReference type="InterPro" id="IPR003439">
    <property type="entry name" value="ABC_transporter-like_ATP-bd"/>
</dbReference>
<dbReference type="GO" id="GO:0140359">
    <property type="term" value="F:ABC-type transporter activity"/>
    <property type="evidence" value="ECO:0007669"/>
    <property type="project" value="InterPro"/>
</dbReference>
<dbReference type="GO" id="GO:0005886">
    <property type="term" value="C:plasma membrane"/>
    <property type="evidence" value="ECO:0007669"/>
    <property type="project" value="UniProtKB-SubCell"/>
</dbReference>
<evidence type="ECO:0000256" key="6">
    <source>
        <dbReference type="ARBA" id="ARBA00022840"/>
    </source>
</evidence>
<organism evidence="12 13">
    <name type="scientific">Cupriavidus pauculus</name>
    <dbReference type="NCBI Taxonomy" id="82633"/>
    <lineage>
        <taxon>Bacteria</taxon>
        <taxon>Pseudomonadati</taxon>
        <taxon>Pseudomonadota</taxon>
        <taxon>Betaproteobacteria</taxon>
        <taxon>Burkholderiales</taxon>
        <taxon>Burkholderiaceae</taxon>
        <taxon>Cupriavidus</taxon>
    </lineage>
</organism>
<dbReference type="NCBIfam" id="TIGR01194">
    <property type="entry name" value="cyc_pep_trnsptr"/>
    <property type="match status" value="1"/>
</dbReference>
<dbReference type="SMART" id="SM00382">
    <property type="entry name" value="AAA"/>
    <property type="match status" value="1"/>
</dbReference>
<evidence type="ECO:0000256" key="4">
    <source>
        <dbReference type="ARBA" id="ARBA00022692"/>
    </source>
</evidence>
<dbReference type="OrthoDB" id="9760776at2"/>